<evidence type="ECO:0008006" key="3">
    <source>
        <dbReference type="Google" id="ProtNLM"/>
    </source>
</evidence>
<keyword evidence="2" id="KW-1185">Reference proteome</keyword>
<dbReference type="EMBL" id="QJKJ01008538">
    <property type="protein sequence ID" value="RDX79439.1"/>
    <property type="molecule type" value="Genomic_DNA"/>
</dbReference>
<proteinExistence type="predicted"/>
<evidence type="ECO:0000313" key="1">
    <source>
        <dbReference type="EMBL" id="RDX79439.1"/>
    </source>
</evidence>
<dbReference type="Proteomes" id="UP000257109">
    <property type="component" value="Unassembled WGS sequence"/>
</dbReference>
<reference evidence="1" key="1">
    <citation type="submission" date="2018-05" db="EMBL/GenBank/DDBJ databases">
        <title>Draft genome of Mucuna pruriens seed.</title>
        <authorList>
            <person name="Nnadi N.E."/>
            <person name="Vos R."/>
            <person name="Hasami M.H."/>
            <person name="Devisetty U.K."/>
            <person name="Aguiy J.C."/>
        </authorList>
    </citation>
    <scope>NUCLEOTIDE SEQUENCE [LARGE SCALE GENOMIC DNA]</scope>
    <source>
        <strain evidence="1">JCA_2017</strain>
    </source>
</reference>
<dbReference type="AlphaFoldDB" id="A0A371FM97"/>
<organism evidence="1 2">
    <name type="scientific">Mucuna pruriens</name>
    <name type="common">Velvet bean</name>
    <name type="synonym">Dolichos pruriens</name>
    <dbReference type="NCBI Taxonomy" id="157652"/>
    <lineage>
        <taxon>Eukaryota</taxon>
        <taxon>Viridiplantae</taxon>
        <taxon>Streptophyta</taxon>
        <taxon>Embryophyta</taxon>
        <taxon>Tracheophyta</taxon>
        <taxon>Spermatophyta</taxon>
        <taxon>Magnoliopsida</taxon>
        <taxon>eudicotyledons</taxon>
        <taxon>Gunneridae</taxon>
        <taxon>Pentapetalae</taxon>
        <taxon>rosids</taxon>
        <taxon>fabids</taxon>
        <taxon>Fabales</taxon>
        <taxon>Fabaceae</taxon>
        <taxon>Papilionoideae</taxon>
        <taxon>50 kb inversion clade</taxon>
        <taxon>NPAAA clade</taxon>
        <taxon>indigoferoid/millettioid clade</taxon>
        <taxon>Phaseoleae</taxon>
        <taxon>Mucuna</taxon>
    </lineage>
</organism>
<evidence type="ECO:0000313" key="2">
    <source>
        <dbReference type="Proteomes" id="UP000257109"/>
    </source>
</evidence>
<gene>
    <name evidence="1" type="ORF">CR513_40136</name>
</gene>
<sequence>MNDPRVSHMVAAKHILSYLKGRQSFDLEGGTVHKKLNLTLIQVGLETKWTKRFGHESNCTWKKQSYRNKKFHILRDQVSKEKLKLVYCSIELHVANVFTKSLKLDPFKKLGESLEF</sequence>
<accession>A0A371FM97</accession>
<comment type="caution">
    <text evidence="1">The sequence shown here is derived from an EMBL/GenBank/DDBJ whole genome shotgun (WGS) entry which is preliminary data.</text>
</comment>
<protein>
    <recommendedName>
        <fullName evidence="3">Copia protein</fullName>
    </recommendedName>
</protein>
<name>A0A371FM97_MUCPR</name>
<feature type="non-terminal residue" evidence="1">
    <location>
        <position position="1"/>
    </location>
</feature>